<comment type="caution">
    <text evidence="1">The sequence shown here is derived from an EMBL/GenBank/DDBJ whole genome shotgun (WGS) entry which is preliminary data.</text>
</comment>
<dbReference type="EMBL" id="JAHYBZ010000007">
    <property type="protein sequence ID" value="MBW6400018.1"/>
    <property type="molecule type" value="Genomic_DNA"/>
</dbReference>
<sequence length="90" mass="9330">MPPTLYGAMDAPLTELMRAAVLLGDEPGLRAVQERIVASVQVLEAVRIGIAAREGVALCPPPAAVSPIATVISLDQRRATRAARGGSDGR</sequence>
<dbReference type="Proteomes" id="UP001196565">
    <property type="component" value="Unassembled WGS sequence"/>
</dbReference>
<name>A0ABS7ACI2_9PROT</name>
<evidence type="ECO:0000313" key="2">
    <source>
        <dbReference type="Proteomes" id="UP001196565"/>
    </source>
</evidence>
<protein>
    <submittedName>
        <fullName evidence="1">Uncharacterized protein</fullName>
    </submittedName>
</protein>
<reference evidence="1 2" key="1">
    <citation type="submission" date="2021-07" db="EMBL/GenBank/DDBJ databases">
        <authorList>
            <person name="So Y."/>
        </authorList>
    </citation>
    <scope>NUCLEOTIDE SEQUENCE [LARGE SCALE GENOMIC DNA]</scope>
    <source>
        <strain evidence="1 2">HJA6</strain>
    </source>
</reference>
<dbReference type="RefSeq" id="WP_219764634.1">
    <property type="nucleotide sequence ID" value="NZ_JAHYBZ010000007.1"/>
</dbReference>
<evidence type="ECO:0000313" key="1">
    <source>
        <dbReference type="EMBL" id="MBW6400018.1"/>
    </source>
</evidence>
<proteinExistence type="predicted"/>
<organism evidence="1 2">
    <name type="scientific">Roseomonas alba</name>
    <dbReference type="NCBI Taxonomy" id="2846776"/>
    <lineage>
        <taxon>Bacteria</taxon>
        <taxon>Pseudomonadati</taxon>
        <taxon>Pseudomonadota</taxon>
        <taxon>Alphaproteobacteria</taxon>
        <taxon>Acetobacterales</taxon>
        <taxon>Roseomonadaceae</taxon>
        <taxon>Roseomonas</taxon>
    </lineage>
</organism>
<gene>
    <name evidence="1" type="ORF">KPL78_19310</name>
</gene>
<keyword evidence="2" id="KW-1185">Reference proteome</keyword>
<accession>A0ABS7ACI2</accession>